<dbReference type="STRING" id="5722.A2E4B3"/>
<dbReference type="VEuPathDB" id="TrichDB:TVAGG3_0252380"/>
<dbReference type="OrthoDB" id="10264655at2759"/>
<dbReference type="GO" id="GO:0016538">
    <property type="term" value="F:cyclin-dependent protein serine/threonine kinase regulator activity"/>
    <property type="evidence" value="ECO:0000318"/>
    <property type="project" value="GO_Central"/>
</dbReference>
<evidence type="ECO:0000256" key="1">
    <source>
        <dbReference type="SAM" id="MobiDB-lite"/>
    </source>
</evidence>
<dbReference type="Gene3D" id="1.10.472.10">
    <property type="entry name" value="Cyclin-like"/>
    <property type="match status" value="1"/>
</dbReference>
<name>A2E4B3_TRIV3</name>
<evidence type="ECO:0008006" key="4">
    <source>
        <dbReference type="Google" id="ProtNLM"/>
    </source>
</evidence>
<reference evidence="2" key="2">
    <citation type="journal article" date="2007" name="Science">
        <title>Draft genome sequence of the sexually transmitted pathogen Trichomonas vaginalis.</title>
        <authorList>
            <person name="Carlton J.M."/>
            <person name="Hirt R.P."/>
            <person name="Silva J.C."/>
            <person name="Delcher A.L."/>
            <person name="Schatz M."/>
            <person name="Zhao Q."/>
            <person name="Wortman J.R."/>
            <person name="Bidwell S.L."/>
            <person name="Alsmark U.C.M."/>
            <person name="Besteiro S."/>
            <person name="Sicheritz-Ponten T."/>
            <person name="Noel C.J."/>
            <person name="Dacks J.B."/>
            <person name="Foster P.G."/>
            <person name="Simillion C."/>
            <person name="Van de Peer Y."/>
            <person name="Miranda-Saavedra D."/>
            <person name="Barton G.J."/>
            <person name="Westrop G.D."/>
            <person name="Mueller S."/>
            <person name="Dessi D."/>
            <person name="Fiori P.L."/>
            <person name="Ren Q."/>
            <person name="Paulsen I."/>
            <person name="Zhang H."/>
            <person name="Bastida-Corcuera F.D."/>
            <person name="Simoes-Barbosa A."/>
            <person name="Brown M.T."/>
            <person name="Hayes R.D."/>
            <person name="Mukherjee M."/>
            <person name="Okumura C.Y."/>
            <person name="Schneider R."/>
            <person name="Smith A.J."/>
            <person name="Vanacova S."/>
            <person name="Villalvazo M."/>
            <person name="Haas B.J."/>
            <person name="Pertea M."/>
            <person name="Feldblyum T.V."/>
            <person name="Utterback T.R."/>
            <person name="Shu C.L."/>
            <person name="Osoegawa K."/>
            <person name="de Jong P.J."/>
            <person name="Hrdy I."/>
            <person name="Horvathova L."/>
            <person name="Zubacova Z."/>
            <person name="Dolezal P."/>
            <person name="Malik S.B."/>
            <person name="Logsdon J.M. Jr."/>
            <person name="Henze K."/>
            <person name="Gupta A."/>
            <person name="Wang C.C."/>
            <person name="Dunne R.L."/>
            <person name="Upcroft J.A."/>
            <person name="Upcroft P."/>
            <person name="White O."/>
            <person name="Salzberg S.L."/>
            <person name="Tang P."/>
            <person name="Chiu C.-H."/>
            <person name="Lee Y.-S."/>
            <person name="Embley T.M."/>
            <person name="Coombs G.H."/>
            <person name="Mottram J.C."/>
            <person name="Tachezy J."/>
            <person name="Fraser-Liggett C.M."/>
            <person name="Johnson P.J."/>
        </authorList>
    </citation>
    <scope>NUCLEOTIDE SEQUENCE [LARGE SCALE GENOMIC DNA]</scope>
    <source>
        <strain evidence="2">G3</strain>
    </source>
</reference>
<dbReference type="CDD" id="cd00043">
    <property type="entry name" value="CYCLIN_SF"/>
    <property type="match status" value="1"/>
</dbReference>
<dbReference type="InParanoid" id="A2E4B3"/>
<dbReference type="SUPFAM" id="SSF47954">
    <property type="entry name" value="Cyclin-like"/>
    <property type="match status" value="1"/>
</dbReference>
<dbReference type="GO" id="GO:0070985">
    <property type="term" value="C:transcription factor TFIIK complex"/>
    <property type="evidence" value="ECO:0000318"/>
    <property type="project" value="GO_Central"/>
</dbReference>
<dbReference type="InterPro" id="IPR036915">
    <property type="entry name" value="Cyclin-like_sf"/>
</dbReference>
<feature type="compositionally biased region" description="Basic and acidic residues" evidence="1">
    <location>
        <begin position="254"/>
        <end position="263"/>
    </location>
</feature>
<reference evidence="2" key="1">
    <citation type="submission" date="2006-10" db="EMBL/GenBank/DDBJ databases">
        <authorList>
            <person name="Amadeo P."/>
            <person name="Zhao Q."/>
            <person name="Wortman J."/>
            <person name="Fraser-Liggett C."/>
            <person name="Carlton J."/>
        </authorList>
    </citation>
    <scope>NUCLEOTIDE SEQUENCE</scope>
    <source>
        <strain evidence="2">G3</strain>
    </source>
</reference>
<dbReference type="FunFam" id="1.10.472.10:FF:000297">
    <property type="entry name" value="Cyclin, N-terminal domain containing protein"/>
    <property type="match status" value="1"/>
</dbReference>
<evidence type="ECO:0000313" key="2">
    <source>
        <dbReference type="EMBL" id="EAY12559.1"/>
    </source>
</evidence>
<organism evidence="2 3">
    <name type="scientific">Trichomonas vaginalis (strain ATCC PRA-98 / G3)</name>
    <dbReference type="NCBI Taxonomy" id="412133"/>
    <lineage>
        <taxon>Eukaryota</taxon>
        <taxon>Metamonada</taxon>
        <taxon>Parabasalia</taxon>
        <taxon>Trichomonadida</taxon>
        <taxon>Trichomonadidae</taxon>
        <taxon>Trichomonas</taxon>
    </lineage>
</organism>
<dbReference type="VEuPathDB" id="TrichDB:TVAG_139390"/>
<accession>A2E4B3</accession>
<keyword evidence="3" id="KW-1185">Reference proteome</keyword>
<protein>
    <recommendedName>
        <fullName evidence="4">Cyclin, N-terminal domain containing protein</fullName>
    </recommendedName>
</protein>
<evidence type="ECO:0000313" key="3">
    <source>
        <dbReference type="Proteomes" id="UP000001542"/>
    </source>
</evidence>
<dbReference type="AlphaFoldDB" id="A2E4B3"/>
<dbReference type="FunCoup" id="A2E4B3">
    <property type="interactions" value="575"/>
</dbReference>
<dbReference type="GO" id="GO:0006367">
    <property type="term" value="P:transcription initiation at RNA polymerase II promoter"/>
    <property type="evidence" value="ECO:0000318"/>
    <property type="project" value="GO_Central"/>
</dbReference>
<feature type="region of interest" description="Disordered" evidence="1">
    <location>
        <begin position="244"/>
        <end position="263"/>
    </location>
</feature>
<dbReference type="EMBL" id="DS113300">
    <property type="protein sequence ID" value="EAY12559.1"/>
    <property type="molecule type" value="Genomic_DNA"/>
</dbReference>
<dbReference type="Proteomes" id="UP000001542">
    <property type="component" value="Unassembled WGS sequence"/>
</dbReference>
<proteinExistence type="predicted"/>
<dbReference type="KEGG" id="tva:4770525"/>
<dbReference type="GO" id="GO:0005634">
    <property type="term" value="C:nucleus"/>
    <property type="evidence" value="ECO:0000318"/>
    <property type="project" value="GO_Central"/>
</dbReference>
<sequence length="263" mass="30119">MKVPDHLYKMDNSFPLIQRTSWSDEQRRAVWCIIVKSRKNLKIELSPIVATAFILLQHYFKNPGENPYTIFTLMVSSLFAACKACDCYRPIKYIYDELARILKIAPKEITENIGTNPDEITALQPQSMVDLTHCEIDLLNAVDFNTQVELPFVHFEKWRESLKTKIPNEQFMMICSKIVIDICLVICSRCYLDLPPEVAAASAMAESVPSDILSTELLEWFEDVRQKYGDKVFKFAQMSIEAERGRTATPAPPDKARVSECPN</sequence>
<dbReference type="RefSeq" id="XP_001324782.1">
    <property type="nucleotide sequence ID" value="XM_001324747.1"/>
</dbReference>
<dbReference type="SMR" id="A2E4B3"/>
<gene>
    <name evidence="2" type="ORF">TVAG_139390</name>
</gene>